<dbReference type="AlphaFoldDB" id="A0A5C0UJ06"/>
<dbReference type="Proteomes" id="UP000323844">
    <property type="component" value="Chromosome"/>
</dbReference>
<dbReference type="EMBL" id="CP043312">
    <property type="protein sequence ID" value="QEK39493.1"/>
    <property type="molecule type" value="Genomic_DNA"/>
</dbReference>
<dbReference type="InterPro" id="IPR055173">
    <property type="entry name" value="NrdR-like_N"/>
</dbReference>
<evidence type="ECO:0000256" key="5">
    <source>
        <dbReference type="ARBA" id="ARBA00023015"/>
    </source>
</evidence>
<keyword evidence="11" id="KW-1185">Reference proteome</keyword>
<gene>
    <name evidence="8 10" type="primary">nrdR</name>
    <name evidence="10" type="ORF">FZC37_00880</name>
</gene>
<keyword evidence="4 8" id="KW-0067">ATP-binding</keyword>
<comment type="caution">
    <text evidence="8">Lacks conserved residue(s) required for the propagation of feature annotation.</text>
</comment>
<dbReference type="GO" id="GO:0045892">
    <property type="term" value="P:negative regulation of DNA-templated transcription"/>
    <property type="evidence" value="ECO:0007669"/>
    <property type="project" value="UniProtKB-UniRule"/>
</dbReference>
<feature type="domain" description="ATP-cone" evidence="9">
    <location>
        <begin position="47"/>
        <end position="137"/>
    </location>
</feature>
<protein>
    <recommendedName>
        <fullName evidence="8">Transcriptional repressor NrdR</fullName>
    </recommendedName>
</protein>
<keyword evidence="3" id="KW-0479">Metal-binding</keyword>
<keyword evidence="2 8" id="KW-0547">Nucleotide-binding</keyword>
<accession>A0A5C0UJ06</accession>
<organism evidence="10 11">
    <name type="scientific">Candidatus Sneabacter namystus</name>
    <dbReference type="NCBI Taxonomy" id="2601646"/>
    <lineage>
        <taxon>Bacteria</taxon>
        <taxon>Pseudomonadati</taxon>
        <taxon>Pseudomonadota</taxon>
        <taxon>Alphaproteobacteria</taxon>
        <taxon>Rickettsiales</taxon>
        <taxon>Rickettsiaceae</taxon>
        <taxon>Rickettsieae</taxon>
        <taxon>Candidatus Sneabacter</taxon>
    </lineage>
</organism>
<dbReference type="Pfam" id="PF03477">
    <property type="entry name" value="ATP-cone"/>
    <property type="match status" value="1"/>
</dbReference>
<dbReference type="Pfam" id="PF22811">
    <property type="entry name" value="Zn_ribbon_NrdR"/>
    <property type="match status" value="1"/>
</dbReference>
<dbReference type="RefSeq" id="WP_148951854.1">
    <property type="nucleotide sequence ID" value="NZ_CP043312.1"/>
</dbReference>
<evidence type="ECO:0000256" key="2">
    <source>
        <dbReference type="ARBA" id="ARBA00022741"/>
    </source>
</evidence>
<comment type="similarity">
    <text evidence="8">Belongs to the NrdR family.</text>
</comment>
<evidence type="ECO:0000256" key="4">
    <source>
        <dbReference type="ARBA" id="ARBA00022840"/>
    </source>
</evidence>
<name>A0A5C0UJ06_9RICK</name>
<dbReference type="HAMAP" id="MF_00440">
    <property type="entry name" value="NrdR"/>
    <property type="match status" value="1"/>
</dbReference>
<evidence type="ECO:0000259" key="9">
    <source>
        <dbReference type="PROSITE" id="PS51161"/>
    </source>
</evidence>
<keyword evidence="3" id="KW-0863">Zinc-finger</keyword>
<evidence type="ECO:0000313" key="11">
    <source>
        <dbReference type="Proteomes" id="UP000323844"/>
    </source>
</evidence>
<dbReference type="InterPro" id="IPR003796">
    <property type="entry name" value="RNR_NrdR-like"/>
</dbReference>
<keyword evidence="5 8" id="KW-0805">Transcription regulation</keyword>
<dbReference type="InterPro" id="IPR005144">
    <property type="entry name" value="ATP-cone_dom"/>
</dbReference>
<keyword evidence="1 8" id="KW-0678">Repressor</keyword>
<dbReference type="KEGG" id="snay:FZC37_00880"/>
<keyword evidence="6 8" id="KW-0238">DNA-binding</keyword>
<dbReference type="GO" id="GO:0003677">
    <property type="term" value="F:DNA binding"/>
    <property type="evidence" value="ECO:0007669"/>
    <property type="project" value="UniProtKB-KW"/>
</dbReference>
<dbReference type="PROSITE" id="PS51161">
    <property type="entry name" value="ATP_CONE"/>
    <property type="match status" value="1"/>
</dbReference>
<proteinExistence type="inferred from homology"/>
<evidence type="ECO:0000256" key="7">
    <source>
        <dbReference type="ARBA" id="ARBA00023163"/>
    </source>
</evidence>
<reference evidence="10 11" key="1">
    <citation type="submission" date="2019-08" db="EMBL/GenBank/DDBJ databases">
        <title>Highly reduced genomes of protist endosymbionts show evolutionary convergence.</title>
        <authorList>
            <person name="George E."/>
            <person name="Husnik F."/>
            <person name="Tashyreva D."/>
            <person name="Prokopchuk G."/>
            <person name="Horak A."/>
            <person name="Kwong W.K."/>
            <person name="Lukes J."/>
            <person name="Keeling P.J."/>
        </authorList>
    </citation>
    <scope>NUCLEOTIDE SEQUENCE [LARGE SCALE GENOMIC DNA]</scope>
    <source>
        <strain evidence="10">1621</strain>
    </source>
</reference>
<dbReference type="PANTHER" id="PTHR30455">
    <property type="entry name" value="TRANSCRIPTIONAL REPRESSOR NRDR"/>
    <property type="match status" value="1"/>
</dbReference>
<dbReference type="OrthoDB" id="9807461at2"/>
<sequence>MLCPFCEGFDTGVKDSRCLKYSVKRRRWCGKCNKKFTTLERVVSECVYVIKSSGIKEPFNRSILRDSVLNVFKDGSVSQPYIDRIIDSFVDFVSLFSWQEISTQQIVSGMLKILVSHDVLASIRFAALYKSFDNVSDFLSFVQSLAAGHADNL</sequence>
<evidence type="ECO:0000256" key="1">
    <source>
        <dbReference type="ARBA" id="ARBA00022491"/>
    </source>
</evidence>
<dbReference type="GO" id="GO:0005524">
    <property type="term" value="F:ATP binding"/>
    <property type="evidence" value="ECO:0007669"/>
    <property type="project" value="UniProtKB-UniRule"/>
</dbReference>
<comment type="function">
    <text evidence="8">Negatively regulates transcription of bacterial ribonucleotide reductase nrd genes and operons by binding to NrdR-boxes.</text>
</comment>
<evidence type="ECO:0000313" key="10">
    <source>
        <dbReference type="EMBL" id="QEK39493.1"/>
    </source>
</evidence>
<keyword evidence="7 8" id="KW-0804">Transcription</keyword>
<dbReference type="GO" id="GO:0008270">
    <property type="term" value="F:zinc ion binding"/>
    <property type="evidence" value="ECO:0007669"/>
    <property type="project" value="UniProtKB-KW"/>
</dbReference>
<evidence type="ECO:0000256" key="3">
    <source>
        <dbReference type="ARBA" id="ARBA00022771"/>
    </source>
</evidence>
<dbReference type="PANTHER" id="PTHR30455:SF2">
    <property type="entry name" value="TRANSCRIPTIONAL REPRESSOR NRDR"/>
    <property type="match status" value="1"/>
</dbReference>
<keyword evidence="3" id="KW-0862">Zinc</keyword>
<evidence type="ECO:0000256" key="6">
    <source>
        <dbReference type="ARBA" id="ARBA00023125"/>
    </source>
</evidence>
<evidence type="ECO:0000256" key="8">
    <source>
        <dbReference type="HAMAP-Rule" id="MF_00440"/>
    </source>
</evidence>